<dbReference type="RefSeq" id="WP_084606654.1">
    <property type="nucleotide sequence ID" value="NZ_CP104146.1"/>
</dbReference>
<proteinExistence type="predicted"/>
<geneLocation type="plasmid" evidence="2 3">
    <name>pWSM1592_3</name>
</geneLocation>
<sequence length="140" mass="15136">MSGKIDREGTEPGAAATALRRSSHPVQLGAFATMTLNQIFGNPLKGESPSARMKQVSVMLVVGQLHGDGKPISLTPLIEITGIHRSAVAQAMRFLVERGLLVEEMGKNSMGRGMARQFEISPAFIQTLRLFKGDPIRHGK</sequence>
<evidence type="ECO:0008006" key="4">
    <source>
        <dbReference type="Google" id="ProtNLM"/>
    </source>
</evidence>
<dbReference type="Gene3D" id="1.10.10.10">
    <property type="entry name" value="Winged helix-like DNA-binding domain superfamily/Winged helix DNA-binding domain"/>
    <property type="match status" value="1"/>
</dbReference>
<accession>A0ABY5Y0G8</accession>
<evidence type="ECO:0000256" key="1">
    <source>
        <dbReference type="SAM" id="MobiDB-lite"/>
    </source>
</evidence>
<name>A0ABY5Y0G8_RHISU</name>
<dbReference type="Proteomes" id="UP001060123">
    <property type="component" value="Plasmid pWSM1592_3"/>
</dbReference>
<feature type="compositionally biased region" description="Basic and acidic residues" evidence="1">
    <location>
        <begin position="1"/>
        <end position="10"/>
    </location>
</feature>
<dbReference type="InterPro" id="IPR036388">
    <property type="entry name" value="WH-like_DNA-bd_sf"/>
</dbReference>
<organism evidence="2 3">
    <name type="scientific">Rhizobium sullae</name>
    <name type="common">Rhizobium hedysari</name>
    <dbReference type="NCBI Taxonomy" id="50338"/>
    <lineage>
        <taxon>Bacteria</taxon>
        <taxon>Pseudomonadati</taxon>
        <taxon>Pseudomonadota</taxon>
        <taxon>Alphaproteobacteria</taxon>
        <taxon>Hyphomicrobiales</taxon>
        <taxon>Rhizobiaceae</taxon>
        <taxon>Rhizobium/Agrobacterium group</taxon>
        <taxon>Rhizobium</taxon>
    </lineage>
</organism>
<keyword evidence="3" id="KW-1185">Reference proteome</keyword>
<evidence type="ECO:0000313" key="2">
    <source>
        <dbReference type="EMBL" id="UWU19553.1"/>
    </source>
</evidence>
<keyword evidence="2" id="KW-0614">Plasmid</keyword>
<dbReference type="InterPro" id="IPR036390">
    <property type="entry name" value="WH_DNA-bd_sf"/>
</dbReference>
<protein>
    <recommendedName>
        <fullName evidence="4">MarR family transcriptional regulator</fullName>
    </recommendedName>
</protein>
<dbReference type="SUPFAM" id="SSF46785">
    <property type="entry name" value="Winged helix' DNA-binding domain"/>
    <property type="match status" value="1"/>
</dbReference>
<evidence type="ECO:0000313" key="3">
    <source>
        <dbReference type="Proteomes" id="UP001060123"/>
    </source>
</evidence>
<feature type="region of interest" description="Disordered" evidence="1">
    <location>
        <begin position="1"/>
        <end position="21"/>
    </location>
</feature>
<dbReference type="EMBL" id="CP104146">
    <property type="protein sequence ID" value="UWU19553.1"/>
    <property type="molecule type" value="Genomic_DNA"/>
</dbReference>
<reference evidence="2" key="1">
    <citation type="submission" date="2022-09" db="EMBL/GenBank/DDBJ databases">
        <title>Australian commercial rhizobial inoculants.</title>
        <authorList>
            <person name="Kohlmeier M.G."/>
            <person name="O'Hara G.W."/>
            <person name="Colombi E."/>
            <person name="Ramsay J.P."/>
            <person name="Terpolilli J."/>
        </authorList>
    </citation>
    <scope>NUCLEOTIDE SEQUENCE</scope>
    <source>
        <strain evidence="2">WSM1592</strain>
        <plasmid evidence="2">pWSM1592_3</plasmid>
    </source>
</reference>
<gene>
    <name evidence="2" type="ORF">N2599_36585</name>
</gene>